<dbReference type="InterPro" id="IPR048954">
    <property type="entry name" value="PorZ_N"/>
</dbReference>
<dbReference type="SUPFAM" id="SSF63829">
    <property type="entry name" value="Calcium-dependent phosphotriesterase"/>
    <property type="match status" value="1"/>
</dbReference>
<evidence type="ECO:0000259" key="2">
    <source>
        <dbReference type="Pfam" id="PF21544"/>
    </source>
</evidence>
<name>A0A2S0RCX4_9FLAO</name>
<gene>
    <name evidence="3" type="ORF">HYN48_03015</name>
</gene>
<reference evidence="3 4" key="1">
    <citation type="submission" date="2018-04" db="EMBL/GenBank/DDBJ databases">
        <title>Genome sequencing of Flavobacterium sp. HYN0048.</title>
        <authorList>
            <person name="Yi H."/>
            <person name="Baek C."/>
        </authorList>
    </citation>
    <scope>NUCLEOTIDE SEQUENCE [LARGE SCALE GENOMIC DNA]</scope>
    <source>
        <strain evidence="3 4">HYN0048</strain>
    </source>
</reference>
<organism evidence="3 4">
    <name type="scientific">Flavobacterium magnum</name>
    <dbReference type="NCBI Taxonomy" id="2162713"/>
    <lineage>
        <taxon>Bacteria</taxon>
        <taxon>Pseudomonadati</taxon>
        <taxon>Bacteroidota</taxon>
        <taxon>Flavobacteriia</taxon>
        <taxon>Flavobacteriales</taxon>
        <taxon>Flavobacteriaceae</taxon>
        <taxon>Flavobacterium</taxon>
    </lineage>
</organism>
<dbReference type="OrthoDB" id="9807410at2"/>
<protein>
    <submittedName>
        <fullName evidence="3">ABC transporter substrate-binding protein</fullName>
    </submittedName>
</protein>
<dbReference type="AlphaFoldDB" id="A0A2S0RCX4"/>
<proteinExistence type="predicted"/>
<dbReference type="Gene3D" id="2.130.10.10">
    <property type="entry name" value="YVTN repeat-like/Quinoprotein amine dehydrogenase"/>
    <property type="match status" value="3"/>
</dbReference>
<dbReference type="InterPro" id="IPR015943">
    <property type="entry name" value="WD40/YVTN_repeat-like_dom_sf"/>
</dbReference>
<sequence>MKYFFIVILSVCCCLIGYSQNDQLWKGYFSYTSIKDLATSANRIYAGSENSIFSKNSATNEIKTVNTIDGLPSETISSIYHTNASNKTLIGYETGLMVVINDSDGSILKVVDILNKQLPPNIKKINHFMEFEGIVYISCDFGIVQYNLSTLQFGDTYFIGDGGTEIAISQTAVFDGKIFAATRDFGIRRADLTNPNLNDFSQWTTISGNGWAGIEAFGNDLFMVTNTGELKRYAGGGFSNIALLPEAPKDLRSSGGKLLVTTAGHVFIYNENYALERDLQSAEIQTANVRFTSAAIVGNTLYIGTESNGVYATGVTAGAVFQNITPNGPVRNNIFAITATSENLWAAYGDYTVDYNPYPLDYYGVSKLSPNGWLNIPYQTIRDAVGQEVASLVRITANPSDENQVYFSSFHSGLLKFQNDEPVALFNQTNTNNGPEGPPGDPTYRVDGTAFDKSGNLWVTNSIVRNGLKVLRAGGGWQSFDLQGLYDNVGKFNIGRLTIDKNGTKWMPTRDDGLVAYNENGNIGKSIKSGADAGNLPIDNVRVATVDNRNQLWIGTTTGLRVLSSVDSFSADTQMTTRPIVIQEFVDGQPVNIELMSGQFITDIVIDGGNNKWIGTADAGVFHFSSNGEEVLHIFNSSNSPLPSNSINDIEINKATGEVFFATTKGLVSYKGTAISASDDLKNVLVYPNPVRPEYDGTVKITGLTDKATIKITDIEGSLVYEVVSEGGSIEWDTRAFGKYRVASGVYMIFVSSQDGMLTTVKKVMIVR</sequence>
<dbReference type="Proteomes" id="UP000244193">
    <property type="component" value="Chromosome"/>
</dbReference>
<accession>A0A2S0RCX4</accession>
<feature type="domain" description="PorZ N-terminal beta-propeller" evidence="2">
    <location>
        <begin position="44"/>
        <end position="204"/>
    </location>
</feature>
<keyword evidence="4" id="KW-1185">Reference proteome</keyword>
<dbReference type="RefSeq" id="WP_108369726.1">
    <property type="nucleotide sequence ID" value="NZ_CP028811.1"/>
</dbReference>
<evidence type="ECO:0000313" key="3">
    <source>
        <dbReference type="EMBL" id="AWA29140.1"/>
    </source>
</evidence>
<dbReference type="EMBL" id="CP028811">
    <property type="protein sequence ID" value="AWA29140.1"/>
    <property type="molecule type" value="Genomic_DNA"/>
</dbReference>
<evidence type="ECO:0000313" key="4">
    <source>
        <dbReference type="Proteomes" id="UP000244193"/>
    </source>
</evidence>
<evidence type="ECO:0000256" key="1">
    <source>
        <dbReference type="ARBA" id="ARBA00022729"/>
    </source>
</evidence>
<dbReference type="InterPro" id="IPR026444">
    <property type="entry name" value="Secre_tail"/>
</dbReference>
<dbReference type="SUPFAM" id="SSF101898">
    <property type="entry name" value="NHL repeat"/>
    <property type="match status" value="1"/>
</dbReference>
<dbReference type="Pfam" id="PF21544">
    <property type="entry name" value="PorZ_N_b_propeller"/>
    <property type="match status" value="1"/>
</dbReference>
<keyword evidence="1" id="KW-0732">Signal</keyword>
<dbReference type="KEGG" id="fmg:HYN48_03015"/>
<dbReference type="SUPFAM" id="SSF75011">
    <property type="entry name" value="3-carboxy-cis,cis-mucoante lactonizing enzyme"/>
    <property type="match status" value="1"/>
</dbReference>
<dbReference type="NCBIfam" id="TIGR04183">
    <property type="entry name" value="Por_Secre_tail"/>
    <property type="match status" value="1"/>
</dbReference>